<accession>A0ABD0YRR6</accession>
<gene>
    <name evidence="2" type="ORF">AAG570_008731</name>
</gene>
<evidence type="ECO:0000313" key="2">
    <source>
        <dbReference type="EMBL" id="KAL1138669.1"/>
    </source>
</evidence>
<dbReference type="Gene3D" id="1.10.287.70">
    <property type="match status" value="1"/>
</dbReference>
<keyword evidence="1" id="KW-0812">Transmembrane</keyword>
<organism evidence="2 3">
    <name type="scientific">Ranatra chinensis</name>
    <dbReference type="NCBI Taxonomy" id="642074"/>
    <lineage>
        <taxon>Eukaryota</taxon>
        <taxon>Metazoa</taxon>
        <taxon>Ecdysozoa</taxon>
        <taxon>Arthropoda</taxon>
        <taxon>Hexapoda</taxon>
        <taxon>Insecta</taxon>
        <taxon>Pterygota</taxon>
        <taxon>Neoptera</taxon>
        <taxon>Paraneoptera</taxon>
        <taxon>Hemiptera</taxon>
        <taxon>Heteroptera</taxon>
        <taxon>Panheteroptera</taxon>
        <taxon>Nepomorpha</taxon>
        <taxon>Nepidae</taxon>
        <taxon>Ranatrinae</taxon>
        <taxon>Ranatra</taxon>
    </lineage>
</organism>
<keyword evidence="1" id="KW-1133">Transmembrane helix</keyword>
<protein>
    <submittedName>
        <fullName evidence="2">Uncharacterized protein</fullName>
    </submittedName>
</protein>
<dbReference type="EMBL" id="JBFDAA010000003">
    <property type="protein sequence ID" value="KAL1138669.1"/>
    <property type="molecule type" value="Genomic_DNA"/>
</dbReference>
<name>A0ABD0YRR6_9HEMI</name>
<sequence length="229" mass="25063">MATFGKKIPTLSRELLFLDTSHASLPTTQAEETVGSGRAEVVRDLRQTGGSCGGQHLPSPPGGGSSTVELECDAMLGRAHTRRLLGIRRSSVLLTLYSIGYLLYLVAGATVFAALEAPEEKALKVALQESRRRFLDEYPCVSEGRVEIPEFCSEALIVHGDKGSKLWRNYRPAVGLNDAPFIELTRAISSPKSRSSANRHLPANISALVWGKSWLGLDRRPMRRLSLFC</sequence>
<proteinExistence type="predicted"/>
<evidence type="ECO:0000256" key="1">
    <source>
        <dbReference type="SAM" id="Phobius"/>
    </source>
</evidence>
<feature type="transmembrane region" description="Helical" evidence="1">
    <location>
        <begin position="92"/>
        <end position="115"/>
    </location>
</feature>
<evidence type="ECO:0000313" key="3">
    <source>
        <dbReference type="Proteomes" id="UP001558652"/>
    </source>
</evidence>
<keyword evidence="3" id="KW-1185">Reference proteome</keyword>
<dbReference type="Proteomes" id="UP001558652">
    <property type="component" value="Unassembled WGS sequence"/>
</dbReference>
<dbReference type="AlphaFoldDB" id="A0ABD0YRR6"/>
<reference evidence="2 3" key="1">
    <citation type="submission" date="2024-07" db="EMBL/GenBank/DDBJ databases">
        <title>Chromosome-level genome assembly of the water stick insect Ranatra chinensis (Heteroptera: Nepidae).</title>
        <authorList>
            <person name="Liu X."/>
        </authorList>
    </citation>
    <scope>NUCLEOTIDE SEQUENCE [LARGE SCALE GENOMIC DNA]</scope>
    <source>
        <strain evidence="2">Cailab_2021Rc</strain>
        <tissue evidence="2">Muscle</tissue>
    </source>
</reference>
<keyword evidence="1" id="KW-0472">Membrane</keyword>
<comment type="caution">
    <text evidence="2">The sequence shown here is derived from an EMBL/GenBank/DDBJ whole genome shotgun (WGS) entry which is preliminary data.</text>
</comment>